<reference evidence="1 2" key="1">
    <citation type="submission" date="2016-10" db="EMBL/GenBank/DDBJ databases">
        <authorList>
            <person name="de Groot N.N."/>
        </authorList>
    </citation>
    <scope>NUCLEOTIDE SEQUENCE [LARGE SCALE GENOMIC DNA]</scope>
    <source>
        <strain evidence="1 2">SP2</strain>
    </source>
</reference>
<organism evidence="1 2">
    <name type="scientific">Natronobacterium gregoryi</name>
    <dbReference type="NCBI Taxonomy" id="44930"/>
    <lineage>
        <taxon>Archaea</taxon>
        <taxon>Methanobacteriati</taxon>
        <taxon>Methanobacteriota</taxon>
        <taxon>Stenosarchaea group</taxon>
        <taxon>Halobacteria</taxon>
        <taxon>Halobacteriales</taxon>
        <taxon>Natrialbaceae</taxon>
        <taxon>Natronobacterium</taxon>
    </lineage>
</organism>
<evidence type="ECO:0000313" key="1">
    <source>
        <dbReference type="EMBL" id="SFJ07567.1"/>
    </source>
</evidence>
<dbReference type="RefSeq" id="WP_005578014.1">
    <property type="nucleotide sequence ID" value="NZ_FORO01000013.1"/>
</dbReference>
<dbReference type="GeneID" id="14209554"/>
<evidence type="ECO:0000313" key="2">
    <source>
        <dbReference type="Proteomes" id="UP000182829"/>
    </source>
</evidence>
<protein>
    <recommendedName>
        <fullName evidence="3">Zincin peptidase</fullName>
    </recommendedName>
</protein>
<accession>A0A1I3NEM6</accession>
<dbReference type="OMA" id="SCPWAVV"/>
<dbReference type="EMBL" id="FORO01000013">
    <property type="protein sequence ID" value="SFJ07567.1"/>
    <property type="molecule type" value="Genomic_DNA"/>
</dbReference>
<gene>
    <name evidence="1" type="ORF">SAMN05443661_11363</name>
</gene>
<proteinExistence type="predicted"/>
<dbReference type="Proteomes" id="UP000182829">
    <property type="component" value="Unassembled WGS sequence"/>
</dbReference>
<dbReference type="AlphaFoldDB" id="A0A1I3NEM6"/>
<dbReference type="OrthoDB" id="204561at2157"/>
<sequence>MLELVMAGCVLVGAVATGLVAHELAHAFVLRLFGVDYSISYFPGGSGVLGRLSSCPWAVVRPNPTGREPSWTLRVAALAPALLAAPPFVAGVVGPGVDSSIATAAIIGWLACSIPSPQDFSVALYAREALEDETADASDEFRSRAD</sequence>
<evidence type="ECO:0008006" key="3">
    <source>
        <dbReference type="Google" id="ProtNLM"/>
    </source>
</evidence>
<name>A0A1I3NEM6_9EURY</name>